<dbReference type="AlphaFoldDB" id="A0A2V1DIE8"/>
<reference evidence="1 2" key="1">
    <citation type="journal article" date="2018" name="Sci. Rep.">
        <title>Comparative genomics provides insights into the lifestyle and reveals functional heterogeneity of dark septate endophytic fungi.</title>
        <authorList>
            <person name="Knapp D.G."/>
            <person name="Nemeth J.B."/>
            <person name="Barry K."/>
            <person name="Hainaut M."/>
            <person name="Henrissat B."/>
            <person name="Johnson J."/>
            <person name="Kuo A."/>
            <person name="Lim J.H.P."/>
            <person name="Lipzen A."/>
            <person name="Nolan M."/>
            <person name="Ohm R.A."/>
            <person name="Tamas L."/>
            <person name="Grigoriev I.V."/>
            <person name="Spatafora J.W."/>
            <person name="Nagy L.G."/>
            <person name="Kovacs G.M."/>
        </authorList>
    </citation>
    <scope>NUCLEOTIDE SEQUENCE [LARGE SCALE GENOMIC DNA]</scope>
    <source>
        <strain evidence="1 2">DSE2036</strain>
    </source>
</reference>
<keyword evidence="2" id="KW-1185">Reference proteome</keyword>
<dbReference type="EMBL" id="KZ805437">
    <property type="protein sequence ID" value="PVH97393.1"/>
    <property type="molecule type" value="Genomic_DNA"/>
</dbReference>
<evidence type="ECO:0000313" key="1">
    <source>
        <dbReference type="EMBL" id="PVH97393.1"/>
    </source>
</evidence>
<sequence>MPNNFPLQIQDLAFNVRGHALRLPNNVPAVPTYVHAKKGSTFPYTNMIDSPRSTIEFNEKELQDRAPFSCDKYLHIGYVPRDYNPRLHTKDAINSMRPGAVGIVRPNNGDILDWDENNPKSWPLVAVAKMSETAQDVVLTFVLLNPNSDICTPYQISHDKIFYLAPFRNNATSLKDRQLQWKQLVKRYTAVTQPIPNPQTNGSLLTKFTTIPDYADNGGHYDDDNFTDADAQQLSKDLLRFVPPVHCTPIQLIHIRMGLVESRTTISQNKLSPFLRQACYKLDHHEEAFREGDIQCIDLAYIVEKAAATVDRVLGV</sequence>
<gene>
    <name evidence="1" type="ORF">DM02DRAFT_685134</name>
</gene>
<name>A0A2V1DIE8_9PLEO</name>
<dbReference type="Proteomes" id="UP000244855">
    <property type="component" value="Unassembled WGS sequence"/>
</dbReference>
<proteinExistence type="predicted"/>
<accession>A0A2V1DIE8</accession>
<evidence type="ECO:0000313" key="2">
    <source>
        <dbReference type="Proteomes" id="UP000244855"/>
    </source>
</evidence>
<organism evidence="1 2">
    <name type="scientific">Periconia macrospinosa</name>
    <dbReference type="NCBI Taxonomy" id="97972"/>
    <lineage>
        <taxon>Eukaryota</taxon>
        <taxon>Fungi</taxon>
        <taxon>Dikarya</taxon>
        <taxon>Ascomycota</taxon>
        <taxon>Pezizomycotina</taxon>
        <taxon>Dothideomycetes</taxon>
        <taxon>Pleosporomycetidae</taxon>
        <taxon>Pleosporales</taxon>
        <taxon>Massarineae</taxon>
        <taxon>Periconiaceae</taxon>
        <taxon>Periconia</taxon>
    </lineage>
</organism>
<protein>
    <submittedName>
        <fullName evidence="1">Uncharacterized protein</fullName>
    </submittedName>
</protein>
<dbReference type="OrthoDB" id="3542716at2759"/>